<feature type="transmembrane region" description="Helical" evidence="1">
    <location>
        <begin position="54"/>
        <end position="73"/>
    </location>
</feature>
<sequence>MYLITCSIMVLLLTFLLSLLLTLSSPLALTLLFFFVVVFNTFNMFLLSSDFFPYMLYLVYVGGLLVLMVYMVIISTNYRFASMSYSRFSMMSILSLFLMMFLYLNTHFTILLFSKSLLSVGSFELHNSALVILVLFLLYTFMYICESVRLGGRALSVGKNLY</sequence>
<feature type="transmembrane region" description="Helical" evidence="1">
    <location>
        <begin position="125"/>
        <end position="145"/>
    </location>
</feature>
<proteinExistence type="predicted"/>
<protein>
    <submittedName>
        <fullName evidence="3">NADH dehydrogenase subunit 6</fullName>
    </submittedName>
</protein>
<keyword evidence="1" id="KW-0472">Membrane</keyword>
<evidence type="ECO:0000313" key="3">
    <source>
        <dbReference type="EMBL" id="QBL02335.1"/>
    </source>
</evidence>
<geneLocation type="mitochondrion" evidence="3"/>
<dbReference type="GeneID" id="39411725"/>
<accession>A0A481ZL11</accession>
<name>A0A481ZL11_HELPO</name>
<organism evidence="3">
    <name type="scientific">Helix pomatia</name>
    <name type="common">Roman snail</name>
    <name type="synonym">Edible snail</name>
    <dbReference type="NCBI Taxonomy" id="6536"/>
    <lineage>
        <taxon>Eukaryota</taxon>
        <taxon>Metazoa</taxon>
        <taxon>Spiralia</taxon>
        <taxon>Lophotrochozoa</taxon>
        <taxon>Mollusca</taxon>
        <taxon>Gastropoda</taxon>
        <taxon>Heterobranchia</taxon>
        <taxon>Euthyneura</taxon>
        <taxon>Panpulmonata</taxon>
        <taxon>Eupulmonata</taxon>
        <taxon>Stylommatophora</taxon>
        <taxon>Helicina</taxon>
        <taxon>Helicoidea</taxon>
        <taxon>Helicidae</taxon>
        <taxon>Helix</taxon>
    </lineage>
</organism>
<dbReference type="AlphaFoldDB" id="A0A481ZL11"/>
<keyword evidence="3" id="KW-0496">Mitochondrion</keyword>
<reference evidence="2" key="2">
    <citation type="journal article" date="2019" name="Zookeys">
        <title>The complete mitogenome of Helix pomatia and the basal phylogeny of Helicinae (Gastropoda, Stylommatophora, Helicidae).</title>
        <authorList>
            <person name="Korabek O."/>
            <person name="Petrusek A."/>
            <person name="Rovatsos M."/>
        </authorList>
    </citation>
    <scope>NUCLEOTIDE SEQUENCE</scope>
    <source>
        <strain evidence="2">P_488</strain>
    </source>
</reference>
<keyword evidence="1" id="KW-1133">Transmembrane helix</keyword>
<dbReference type="EMBL" id="MK347426">
    <property type="protein sequence ID" value="QBK83674.1"/>
    <property type="molecule type" value="Genomic_DNA"/>
</dbReference>
<keyword evidence="1" id="KW-0812">Transmembrane</keyword>
<reference evidence="3" key="1">
    <citation type="journal article" date="2019" name="Mitochondrial DNA Part B Resour">
        <title>The complete mitogenome of the Roman snail Helix pomatia Linnaeus 1758 (Stylommatophora: Helicidae).</title>
        <authorList>
            <person name="Groenenberg D.S.J."/>
            <person name="Duijm E."/>
        </authorList>
    </citation>
    <scope>NUCLEOTIDE SEQUENCE</scope>
</reference>
<evidence type="ECO:0000313" key="2">
    <source>
        <dbReference type="EMBL" id="QBK83674.1"/>
    </source>
</evidence>
<gene>
    <name evidence="3" type="primary">ND6</name>
</gene>
<dbReference type="CTD" id="4541"/>
<dbReference type="RefSeq" id="YP_009568404.1">
    <property type="nucleotide sequence ID" value="NC_041247.1"/>
</dbReference>
<feature type="transmembrane region" description="Helical" evidence="1">
    <location>
        <begin position="93"/>
        <end position="113"/>
    </location>
</feature>
<dbReference type="EMBL" id="MK488030">
    <property type="protein sequence ID" value="QBL02335.1"/>
    <property type="molecule type" value="Genomic_DNA"/>
</dbReference>
<evidence type="ECO:0000256" key="1">
    <source>
        <dbReference type="SAM" id="Phobius"/>
    </source>
</evidence>